<keyword evidence="8" id="KW-1185">Reference proteome</keyword>
<dbReference type="Pfam" id="PF00854">
    <property type="entry name" value="PTR2"/>
    <property type="match status" value="1"/>
</dbReference>
<keyword evidence="5 6" id="KW-0472">Membrane</keyword>
<organism evidence="7 8">
    <name type="scientific">Ceratopteris richardii</name>
    <name type="common">Triangle waterfern</name>
    <dbReference type="NCBI Taxonomy" id="49495"/>
    <lineage>
        <taxon>Eukaryota</taxon>
        <taxon>Viridiplantae</taxon>
        <taxon>Streptophyta</taxon>
        <taxon>Embryophyta</taxon>
        <taxon>Tracheophyta</taxon>
        <taxon>Polypodiopsida</taxon>
        <taxon>Polypodiidae</taxon>
        <taxon>Polypodiales</taxon>
        <taxon>Pteridineae</taxon>
        <taxon>Pteridaceae</taxon>
        <taxon>Parkerioideae</taxon>
        <taxon>Ceratopteris</taxon>
    </lineage>
</organism>
<evidence type="ECO:0000256" key="4">
    <source>
        <dbReference type="ARBA" id="ARBA00022989"/>
    </source>
</evidence>
<proteinExistence type="inferred from homology"/>
<dbReference type="SUPFAM" id="SSF103473">
    <property type="entry name" value="MFS general substrate transporter"/>
    <property type="match status" value="1"/>
</dbReference>
<feature type="transmembrane region" description="Helical" evidence="6">
    <location>
        <begin position="449"/>
        <end position="472"/>
    </location>
</feature>
<dbReference type="InterPro" id="IPR036259">
    <property type="entry name" value="MFS_trans_sf"/>
</dbReference>
<reference evidence="7" key="1">
    <citation type="submission" date="2021-08" db="EMBL/GenBank/DDBJ databases">
        <title>WGS assembly of Ceratopteris richardii.</title>
        <authorList>
            <person name="Marchant D.B."/>
            <person name="Chen G."/>
            <person name="Jenkins J."/>
            <person name="Shu S."/>
            <person name="Leebens-Mack J."/>
            <person name="Grimwood J."/>
            <person name="Schmutz J."/>
            <person name="Soltis P."/>
            <person name="Soltis D."/>
            <person name="Chen Z.-H."/>
        </authorList>
    </citation>
    <scope>NUCLEOTIDE SEQUENCE</scope>
    <source>
        <strain evidence="7">Whitten #5841</strain>
        <tissue evidence="7">Leaf</tissue>
    </source>
</reference>
<name>A0A8T2SXC0_CERRI</name>
<dbReference type="Gene3D" id="1.20.1250.20">
    <property type="entry name" value="MFS general substrate transporter like domains"/>
    <property type="match status" value="1"/>
</dbReference>
<gene>
    <name evidence="7" type="ORF">KP509_17G034000</name>
</gene>
<evidence type="ECO:0000256" key="1">
    <source>
        <dbReference type="ARBA" id="ARBA00004141"/>
    </source>
</evidence>
<evidence type="ECO:0000256" key="3">
    <source>
        <dbReference type="ARBA" id="ARBA00022692"/>
    </source>
</evidence>
<comment type="subcellular location">
    <subcellularLocation>
        <location evidence="1">Membrane</location>
        <topology evidence="1">Multi-pass membrane protein</topology>
    </subcellularLocation>
</comment>
<dbReference type="PANTHER" id="PTHR11654">
    <property type="entry name" value="OLIGOPEPTIDE TRANSPORTER-RELATED"/>
    <property type="match status" value="1"/>
</dbReference>
<dbReference type="EMBL" id="CM035422">
    <property type="protein sequence ID" value="KAH7373036.1"/>
    <property type="molecule type" value="Genomic_DNA"/>
</dbReference>
<feature type="transmembrane region" description="Helical" evidence="6">
    <location>
        <begin position="68"/>
        <end position="93"/>
    </location>
</feature>
<evidence type="ECO:0000313" key="8">
    <source>
        <dbReference type="Proteomes" id="UP000825935"/>
    </source>
</evidence>
<comment type="similarity">
    <text evidence="2">Belongs to the major facilitator superfamily. Proton-dependent oligopeptide transporter (POT/PTR) (TC 2.A.17) family.</text>
</comment>
<dbReference type="InterPro" id="IPR000109">
    <property type="entry name" value="POT_fam"/>
</dbReference>
<sequence length="574" mass="62379">MGESISPSQVQRGDRRLPLADEHSLLLSCEDKDGFAPCSTVDASPPAYTDWLGRPACDRDLGGWKCSACFICAYGFGVLMTTAVLANLVVFLVGEWGWSNVSGATTVNTLSGTGFIIAFFTGALTDAYIGRAWTSIICQTLAVVCFFCATSILWVSRTLASAAALRTAFIVLLYIFMVLTGPVLLVSITHTVASLLATLVVTYVDEAGLWVLGYWICTACGGLAAALIWVAAPHCRIYKVSRNALIRIAQVFVAAWRRRSLPDCTEGQMPNGCQESKCFSDPLIERTAGANLMSFLDKAAILSSADPQLNEPNPWRICSVEQVEDLKTLLRVIPIGISFTFLTATSALVTSLFEEQGLVMDRQVTSWLILPPASLIFFSIAGALFMGFLNAFGGARCIGSLIRCCQRSGYGENPSALQMQALGLVLCIIGTTFAAVVECWRLKTMSQDGSLLSILCLVPQTFIIGASMHINIASSFDFFYTEAPDEMRMASNCVLFLFHGCGNYVNSILVATVTAITARAGRKGWISSDLNEGHLDYFYALYASLLLVILCTHLAYANYYARAKKLQPIYNRFS</sequence>
<accession>A0A8T2SXC0</accession>
<protein>
    <submittedName>
        <fullName evidence="7">Uncharacterized protein</fullName>
    </submittedName>
</protein>
<dbReference type="Proteomes" id="UP000825935">
    <property type="component" value="Chromosome 17"/>
</dbReference>
<feature type="transmembrane region" description="Helical" evidence="6">
    <location>
        <begin position="332"/>
        <end position="353"/>
    </location>
</feature>
<feature type="transmembrane region" description="Helical" evidence="6">
    <location>
        <begin position="537"/>
        <end position="557"/>
    </location>
</feature>
<dbReference type="OMA" id="RTSWLAE"/>
<dbReference type="GO" id="GO:0016020">
    <property type="term" value="C:membrane"/>
    <property type="evidence" value="ECO:0007669"/>
    <property type="project" value="UniProtKB-SubCell"/>
</dbReference>
<comment type="caution">
    <text evidence="7">The sequence shown here is derived from an EMBL/GenBank/DDBJ whole genome shotgun (WGS) entry which is preliminary data.</text>
</comment>
<dbReference type="GO" id="GO:0022857">
    <property type="term" value="F:transmembrane transporter activity"/>
    <property type="evidence" value="ECO:0007669"/>
    <property type="project" value="InterPro"/>
</dbReference>
<feature type="transmembrane region" description="Helical" evidence="6">
    <location>
        <begin position="493"/>
        <end position="517"/>
    </location>
</feature>
<dbReference type="OrthoDB" id="8904098at2759"/>
<feature type="transmembrane region" description="Helical" evidence="6">
    <location>
        <begin position="373"/>
        <end position="395"/>
    </location>
</feature>
<feature type="transmembrane region" description="Helical" evidence="6">
    <location>
        <begin position="105"/>
        <end position="125"/>
    </location>
</feature>
<evidence type="ECO:0000256" key="2">
    <source>
        <dbReference type="ARBA" id="ARBA00005982"/>
    </source>
</evidence>
<evidence type="ECO:0000256" key="5">
    <source>
        <dbReference type="ARBA" id="ARBA00023136"/>
    </source>
</evidence>
<keyword evidence="3 6" id="KW-0812">Transmembrane</keyword>
<dbReference type="AlphaFoldDB" id="A0A8T2SXC0"/>
<feature type="transmembrane region" description="Helical" evidence="6">
    <location>
        <begin position="416"/>
        <end position="437"/>
    </location>
</feature>
<evidence type="ECO:0000313" key="7">
    <source>
        <dbReference type="EMBL" id="KAH7373036.1"/>
    </source>
</evidence>
<feature type="transmembrane region" description="Helical" evidence="6">
    <location>
        <begin position="210"/>
        <end position="232"/>
    </location>
</feature>
<evidence type="ECO:0000256" key="6">
    <source>
        <dbReference type="SAM" id="Phobius"/>
    </source>
</evidence>
<keyword evidence="4 6" id="KW-1133">Transmembrane helix</keyword>
<feature type="transmembrane region" description="Helical" evidence="6">
    <location>
        <begin position="132"/>
        <end position="153"/>
    </location>
</feature>